<keyword evidence="1" id="KW-0479">Metal-binding</keyword>
<dbReference type="HOGENOM" id="CLU_046006_2_7_5"/>
<dbReference type="SUPFAM" id="SSF54593">
    <property type="entry name" value="Glyoxalase/Bleomycin resistance protein/Dihydroxybiphenyl dioxygenase"/>
    <property type="match status" value="1"/>
</dbReference>
<dbReference type="AlphaFoldDB" id="Q11AR2"/>
<proteinExistence type="predicted"/>
<dbReference type="EMBL" id="CP000391">
    <property type="protein sequence ID" value="ABG65513.1"/>
    <property type="molecule type" value="Genomic_DNA"/>
</dbReference>
<dbReference type="GO" id="GO:0046872">
    <property type="term" value="F:metal ion binding"/>
    <property type="evidence" value="ECO:0007669"/>
    <property type="project" value="UniProtKB-KW"/>
</dbReference>
<evidence type="ECO:0000313" key="3">
    <source>
        <dbReference type="EMBL" id="ABG65513.1"/>
    </source>
</evidence>
<gene>
    <name evidence="3" type="ordered locus">Meso_4485</name>
</gene>
<evidence type="ECO:0000256" key="1">
    <source>
        <dbReference type="ARBA" id="ARBA00022723"/>
    </source>
</evidence>
<dbReference type="InterPro" id="IPR037523">
    <property type="entry name" value="VOC_core"/>
</dbReference>
<dbReference type="eggNOG" id="COG0346">
    <property type="taxonomic scope" value="Bacteria"/>
</dbReference>
<feature type="domain" description="VOC" evidence="2">
    <location>
        <begin position="4"/>
        <end position="131"/>
    </location>
</feature>
<dbReference type="InterPro" id="IPR029068">
    <property type="entry name" value="Glyas_Bleomycin-R_OHBP_Dase"/>
</dbReference>
<dbReference type="GO" id="GO:0051213">
    <property type="term" value="F:dioxygenase activity"/>
    <property type="evidence" value="ECO:0007669"/>
    <property type="project" value="UniProtKB-KW"/>
</dbReference>
<sequence>MLMNFEHVGLTCSDMNKTIEFYCGLLGLKEVLRKPTHTGGEVAFLDAGGGMLEIVRPKGAVQSPAREMPRSEAGIRHFTLTVDDLDATYERLVAAGVTFTEPPRDAYNPEILKRVAFCLDPDGISVELTQR</sequence>
<name>Q11AR2_CHESB</name>
<dbReference type="OrthoDB" id="9789841at2"/>
<dbReference type="InterPro" id="IPR051785">
    <property type="entry name" value="MMCE/EMCE_epimerase"/>
</dbReference>
<dbReference type="KEGG" id="mes:Meso_4485"/>
<keyword evidence="3" id="KW-0223">Dioxygenase</keyword>
<dbReference type="PANTHER" id="PTHR43048:SF3">
    <property type="entry name" value="METHYLMALONYL-COA EPIMERASE, MITOCHONDRIAL"/>
    <property type="match status" value="1"/>
</dbReference>
<protein>
    <submittedName>
        <fullName evidence="3">Glyoxalase/bleomycin resistance protein/dioxygenase</fullName>
    </submittedName>
</protein>
<geneLocation type="plasmid" evidence="3">
    <name>2</name>
</geneLocation>
<keyword evidence="3" id="KW-0614">Plasmid</keyword>
<accession>Q11AR2</accession>
<dbReference type="PROSITE" id="PS51819">
    <property type="entry name" value="VOC"/>
    <property type="match status" value="1"/>
</dbReference>
<dbReference type="InterPro" id="IPR004360">
    <property type="entry name" value="Glyas_Fos-R_dOase_dom"/>
</dbReference>
<organism evidence="3">
    <name type="scientific">Chelativorans sp. (strain BNC1)</name>
    <dbReference type="NCBI Taxonomy" id="266779"/>
    <lineage>
        <taxon>Bacteria</taxon>
        <taxon>Pseudomonadati</taxon>
        <taxon>Pseudomonadota</taxon>
        <taxon>Alphaproteobacteria</taxon>
        <taxon>Hyphomicrobiales</taxon>
        <taxon>Phyllobacteriaceae</taxon>
        <taxon>Chelativorans</taxon>
    </lineage>
</organism>
<dbReference type="GO" id="GO:0004493">
    <property type="term" value="F:methylmalonyl-CoA epimerase activity"/>
    <property type="evidence" value="ECO:0007669"/>
    <property type="project" value="TreeGrafter"/>
</dbReference>
<reference evidence="3" key="1">
    <citation type="submission" date="2006-06" db="EMBL/GenBank/DDBJ databases">
        <title>Complete sequence of Plasmid 2 of Chelativorans sp. BNC1.</title>
        <authorList>
            <consortium name="US DOE Joint Genome Institute"/>
            <person name="Copeland A."/>
            <person name="Lucas S."/>
            <person name="Lapidus A."/>
            <person name="Barry K."/>
            <person name="Detter J.C."/>
            <person name="Glavina del Rio T."/>
            <person name="Hammon N."/>
            <person name="Israni S."/>
            <person name="Dalin E."/>
            <person name="Tice H."/>
            <person name="Pitluck S."/>
            <person name="Chertkov O."/>
            <person name="Brettin T."/>
            <person name="Bruce D."/>
            <person name="Han C."/>
            <person name="Tapia R."/>
            <person name="Gilna P."/>
            <person name="Schmutz J."/>
            <person name="Larimer F."/>
            <person name="Land M."/>
            <person name="Hauser L."/>
            <person name="Kyrpides N."/>
            <person name="Mikhailova N."/>
            <person name="Richardson P."/>
        </authorList>
    </citation>
    <scope>NUCLEOTIDE SEQUENCE</scope>
    <source>
        <strain evidence="3">BNC1</strain>
        <plasmid evidence="3">2</plasmid>
    </source>
</reference>
<dbReference type="Gene3D" id="3.10.180.10">
    <property type="entry name" value="2,3-Dihydroxybiphenyl 1,2-Dioxygenase, domain 1"/>
    <property type="match status" value="1"/>
</dbReference>
<dbReference type="Pfam" id="PF00903">
    <property type="entry name" value="Glyoxalase"/>
    <property type="match status" value="1"/>
</dbReference>
<dbReference type="GO" id="GO:0046491">
    <property type="term" value="P:L-methylmalonyl-CoA metabolic process"/>
    <property type="evidence" value="ECO:0007669"/>
    <property type="project" value="TreeGrafter"/>
</dbReference>
<keyword evidence="3" id="KW-0560">Oxidoreductase</keyword>
<dbReference type="PANTHER" id="PTHR43048">
    <property type="entry name" value="METHYLMALONYL-COA EPIMERASE"/>
    <property type="match status" value="1"/>
</dbReference>
<evidence type="ECO:0000259" key="2">
    <source>
        <dbReference type="PROSITE" id="PS51819"/>
    </source>
</evidence>